<dbReference type="EMBL" id="BDGG01000013">
    <property type="protein sequence ID" value="GAV06562.1"/>
    <property type="molecule type" value="Genomic_DNA"/>
</dbReference>
<feature type="coiled-coil region" evidence="3">
    <location>
        <begin position="285"/>
        <end position="326"/>
    </location>
</feature>
<keyword evidence="5" id="KW-1185">Reference proteome</keyword>
<gene>
    <name evidence="4" type="primary">RvY_16528-1</name>
    <name evidence="4" type="synonym">RvY_16528.1</name>
    <name evidence="4" type="ORF">RvY_16528</name>
</gene>
<dbReference type="Pfam" id="PF05276">
    <property type="entry name" value="SH3BP5"/>
    <property type="match status" value="1"/>
</dbReference>
<organism evidence="4 5">
    <name type="scientific">Ramazzottius varieornatus</name>
    <name type="common">Water bear</name>
    <name type="synonym">Tardigrade</name>
    <dbReference type="NCBI Taxonomy" id="947166"/>
    <lineage>
        <taxon>Eukaryota</taxon>
        <taxon>Metazoa</taxon>
        <taxon>Ecdysozoa</taxon>
        <taxon>Tardigrada</taxon>
        <taxon>Eutardigrada</taxon>
        <taxon>Parachela</taxon>
        <taxon>Hypsibioidea</taxon>
        <taxon>Ramazzottiidae</taxon>
        <taxon>Ramazzottius</taxon>
    </lineage>
</organism>
<keyword evidence="2 3" id="KW-0175">Coiled coil</keyword>
<comment type="similarity">
    <text evidence="1">Belongs to the SH3BP5 family.</text>
</comment>
<name>A0A1D1VYS6_RAMVA</name>
<dbReference type="GO" id="GO:0004860">
    <property type="term" value="F:protein kinase inhibitor activity"/>
    <property type="evidence" value="ECO:0007669"/>
    <property type="project" value="TreeGrafter"/>
</dbReference>
<dbReference type="AlphaFoldDB" id="A0A1D1VYS6"/>
<reference evidence="4 5" key="1">
    <citation type="journal article" date="2016" name="Nat. Commun.">
        <title>Extremotolerant tardigrade genome and improved radiotolerance of human cultured cells by tardigrade-unique protein.</title>
        <authorList>
            <person name="Hashimoto T."/>
            <person name="Horikawa D.D."/>
            <person name="Saito Y."/>
            <person name="Kuwahara H."/>
            <person name="Kozuka-Hata H."/>
            <person name="Shin-I T."/>
            <person name="Minakuchi Y."/>
            <person name="Ohishi K."/>
            <person name="Motoyama A."/>
            <person name="Aizu T."/>
            <person name="Enomoto A."/>
            <person name="Kondo K."/>
            <person name="Tanaka S."/>
            <person name="Hara Y."/>
            <person name="Koshikawa S."/>
            <person name="Sagara H."/>
            <person name="Miura T."/>
            <person name="Yokobori S."/>
            <person name="Miyagawa K."/>
            <person name="Suzuki Y."/>
            <person name="Kubo T."/>
            <person name="Oyama M."/>
            <person name="Kohara Y."/>
            <person name="Fujiyama A."/>
            <person name="Arakawa K."/>
            <person name="Katayama T."/>
            <person name="Toyoda A."/>
            <person name="Kunieda T."/>
        </authorList>
    </citation>
    <scope>NUCLEOTIDE SEQUENCE [LARGE SCALE GENOMIC DNA]</scope>
    <source>
        <strain evidence="4 5">YOKOZUNA-1</strain>
    </source>
</reference>
<evidence type="ECO:0000256" key="3">
    <source>
        <dbReference type="SAM" id="Coils"/>
    </source>
</evidence>
<dbReference type="PANTHER" id="PTHR19423:SF1">
    <property type="entry name" value="SH3 DOMAIN-BINDING PROTEIN 5"/>
    <property type="match status" value="1"/>
</dbReference>
<evidence type="ECO:0000313" key="5">
    <source>
        <dbReference type="Proteomes" id="UP000186922"/>
    </source>
</evidence>
<comment type="caution">
    <text evidence="4">The sequence shown here is derived from an EMBL/GenBank/DDBJ whole genome shotgun (WGS) entry which is preliminary data.</text>
</comment>
<feature type="coiled-coil region" evidence="3">
    <location>
        <begin position="187"/>
        <end position="249"/>
    </location>
</feature>
<dbReference type="GO" id="GO:0035556">
    <property type="term" value="P:intracellular signal transduction"/>
    <property type="evidence" value="ECO:0007669"/>
    <property type="project" value="InterPro"/>
</dbReference>
<dbReference type="InterPro" id="IPR007940">
    <property type="entry name" value="SH3BP5"/>
</dbReference>
<dbReference type="Proteomes" id="UP000186922">
    <property type="component" value="Unassembled WGS sequence"/>
</dbReference>
<protein>
    <submittedName>
        <fullName evidence="4">Uncharacterized protein</fullName>
    </submittedName>
</protein>
<evidence type="ECO:0000256" key="1">
    <source>
        <dbReference type="ARBA" id="ARBA00007796"/>
    </source>
</evidence>
<evidence type="ECO:0000256" key="2">
    <source>
        <dbReference type="ARBA" id="ARBA00023054"/>
    </source>
</evidence>
<accession>A0A1D1VYS6</accession>
<evidence type="ECO:0000313" key="4">
    <source>
        <dbReference type="EMBL" id="GAV06562.1"/>
    </source>
</evidence>
<dbReference type="OrthoDB" id="446789at2759"/>
<sequence>MGDVYCNKPIDSSITGKLSNVFVKDVVNQIQNGGLSSQENEQTGPRKNLPQAFSQVRASRLSTEKGNLRTDSDVSVGLPGDRFERRAEESRLGSEYAKDEFQDEPLDPRIKYLIVNLSDSATTVNSLQTELQLFQQRSEEYIYSLGSHLEALIDDVGNSILQAVPYYDAVDRLRLAEIKLQQASFSFARATTKLQSSKEKIAKLEENLIQHGTEDVAILTCLNTVTNSYAECHQEKVRVEKEQENALKEHGRRFKEVNALYDKKKRAVEESKPFFVLRHQIETVIKDDTEHVAEVTAAIQQAKQQHSNAAEELQKISTEIHQKRQENLRQKQS</sequence>
<dbReference type="PANTHER" id="PTHR19423">
    <property type="entry name" value="SH3 DOMAIN-BINDING PROTEIN 5"/>
    <property type="match status" value="1"/>
</dbReference>
<dbReference type="STRING" id="947166.A0A1D1VYS6"/>
<dbReference type="GO" id="GO:0005737">
    <property type="term" value="C:cytoplasm"/>
    <property type="evidence" value="ECO:0007669"/>
    <property type="project" value="TreeGrafter"/>
</dbReference>
<proteinExistence type="inferred from homology"/>